<sequence>MSKQDELIEMIQSLDILKSYQKFEHIINNDKELKRRFAEMKAIQKQLVNAKTIQKPKALNQFQTQYDEIRNSIENDPMIEMYLDLQQELNDLLIEIKEIIENEINSTLTKYQFESGK</sequence>
<keyword evidence="2" id="KW-1185">Reference proteome</keyword>
<organism evidence="1 2">
    <name type="scientific">Paracholeplasma manati</name>
    <dbReference type="NCBI Taxonomy" id="591373"/>
    <lineage>
        <taxon>Bacteria</taxon>
        <taxon>Bacillati</taxon>
        <taxon>Mycoplasmatota</taxon>
        <taxon>Mollicutes</taxon>
        <taxon>Acholeplasmatales</taxon>
        <taxon>Acholeplasmataceae</taxon>
        <taxon>Paracholeplasma</taxon>
    </lineage>
</organism>
<dbReference type="Proteomes" id="UP001177160">
    <property type="component" value="Unassembled WGS sequence"/>
</dbReference>
<proteinExistence type="predicted"/>
<gene>
    <name evidence="1" type="ORF">N7548_04230</name>
</gene>
<dbReference type="PANTHER" id="PTHR38448">
    <property type="entry name" value="REGULATORY PROTEIN YLBF-RELATED"/>
    <property type="match status" value="1"/>
</dbReference>
<dbReference type="InterPro" id="IPR023378">
    <property type="entry name" value="YheA/YmcA-like_dom_sf"/>
</dbReference>
<reference evidence="1" key="1">
    <citation type="submission" date="2022-09" db="EMBL/GenBank/DDBJ databases">
        <title>Novel Mycoplasma species identified in domestic and wild animals.</title>
        <authorList>
            <person name="Volokhov D.V."/>
            <person name="Furtak V.A."/>
            <person name="Zagorodnyaya T.A."/>
        </authorList>
    </citation>
    <scope>NUCLEOTIDE SEQUENCE</scope>
    <source>
        <strain evidence="1">Oakley</strain>
    </source>
</reference>
<dbReference type="RefSeq" id="WP_263608193.1">
    <property type="nucleotide sequence ID" value="NZ_JAOVQM010000002.1"/>
</dbReference>
<dbReference type="PANTHER" id="PTHR38448:SF1">
    <property type="entry name" value="YLBF FAMILY REGULATOR"/>
    <property type="match status" value="1"/>
</dbReference>
<dbReference type="SUPFAM" id="SSF158622">
    <property type="entry name" value="YheA/YmcA-like"/>
    <property type="match status" value="1"/>
</dbReference>
<accession>A0ABT2Y5K8</accession>
<dbReference type="InterPro" id="IPR010368">
    <property type="entry name" value="Com_YlbF"/>
</dbReference>
<dbReference type="Gene3D" id="1.20.1500.10">
    <property type="entry name" value="YheA/YmcA-like"/>
    <property type="match status" value="1"/>
</dbReference>
<protein>
    <submittedName>
        <fullName evidence="1">YlbF family regulator</fullName>
    </submittedName>
</protein>
<dbReference type="EMBL" id="JAOVQM010000002">
    <property type="protein sequence ID" value="MCV2232031.1"/>
    <property type="molecule type" value="Genomic_DNA"/>
</dbReference>
<name>A0ABT2Y5K8_9MOLU</name>
<dbReference type="InterPro" id="IPR016783">
    <property type="entry name" value="Biofilm_formation_YmcA"/>
</dbReference>
<comment type="caution">
    <text evidence="1">The sequence shown here is derived from an EMBL/GenBank/DDBJ whole genome shotgun (WGS) entry which is preliminary data.</text>
</comment>
<evidence type="ECO:0000313" key="1">
    <source>
        <dbReference type="EMBL" id="MCV2232031.1"/>
    </source>
</evidence>
<dbReference type="InterPro" id="IPR052767">
    <property type="entry name" value="Bact_com_dev_regulator"/>
</dbReference>
<evidence type="ECO:0000313" key="2">
    <source>
        <dbReference type="Proteomes" id="UP001177160"/>
    </source>
</evidence>
<dbReference type="PIRSF" id="PIRSF021287">
    <property type="entry name" value="Biofilm_formation_YmcA"/>
    <property type="match status" value="1"/>
</dbReference>
<dbReference type="Pfam" id="PF06133">
    <property type="entry name" value="Com_YlbF"/>
    <property type="match status" value="1"/>
</dbReference>